<name>A0A1I6QSL6_9RHOB</name>
<feature type="transmembrane region" description="Helical" evidence="4">
    <location>
        <begin position="42"/>
        <end position="59"/>
    </location>
</feature>
<reference evidence="7" key="1">
    <citation type="submission" date="2016-10" db="EMBL/GenBank/DDBJ databases">
        <authorList>
            <person name="Varghese N."/>
            <person name="Submissions S."/>
        </authorList>
    </citation>
    <scope>NUCLEOTIDE SEQUENCE [LARGE SCALE GENOMIC DNA]</scope>
    <source>
        <strain evidence="7">DSM 26894</strain>
    </source>
</reference>
<gene>
    <name evidence="6" type="ORF">SAMN04488050_102305</name>
</gene>
<evidence type="ECO:0000259" key="5">
    <source>
        <dbReference type="Pfam" id="PF01011"/>
    </source>
</evidence>
<dbReference type="AlphaFoldDB" id="A0A1I6QSL6"/>
<dbReference type="Pfam" id="PF01011">
    <property type="entry name" value="PQQ"/>
    <property type="match status" value="1"/>
</dbReference>
<keyword evidence="4" id="KW-0812">Transmembrane</keyword>
<dbReference type="NCBIfam" id="TIGR03074">
    <property type="entry name" value="PQQ_membr_DH"/>
    <property type="match status" value="1"/>
</dbReference>
<keyword evidence="7" id="KW-1185">Reference proteome</keyword>
<feature type="transmembrane region" description="Helical" evidence="4">
    <location>
        <begin position="88"/>
        <end position="112"/>
    </location>
</feature>
<dbReference type="RefSeq" id="WP_245695944.1">
    <property type="nucleotide sequence ID" value="NZ_FNCL01000001.1"/>
</dbReference>
<dbReference type="Gene3D" id="2.140.10.10">
    <property type="entry name" value="Quinoprotein alcohol dehydrogenase-like superfamily"/>
    <property type="match status" value="1"/>
</dbReference>
<comment type="cofactor">
    <cofactor evidence="1">
        <name>pyrroloquinoline quinone</name>
        <dbReference type="ChEBI" id="CHEBI:58442"/>
    </cofactor>
</comment>
<dbReference type="PANTHER" id="PTHR32303:SF4">
    <property type="entry name" value="QUINOPROTEIN GLUCOSE DEHYDROGENASE"/>
    <property type="match status" value="1"/>
</dbReference>
<keyword evidence="4" id="KW-1133">Transmembrane helix</keyword>
<dbReference type="Proteomes" id="UP000199392">
    <property type="component" value="Unassembled WGS sequence"/>
</dbReference>
<sequence>MTEVAKRSRPPALLWAFGLLLAVVGLVLSAGGIYLISLGGSWYYGIAGLLMLASAVLCFRGRAAGLTLFLALFAGTVLWALWEAGLDFWALVPRLVAPIFMAALALLLLPAARRHEGKPACARGLRFGGLAMLAGFAVFLGLMFVPHNVVQNDLPIVPGEVSAATAASGESWLSWGKTSEGTRFSTAEQITPENVGQLEVAWTARTGFIADQSESKQDQNTPLYVDGTLYQCAAASQVTALDGTTGEIKWQYDPKGTSPLWKRCRTMGYYAPPAGDECGPRILMTTTDMRLIALKAETGELCESFGEGGTVDLSIGMTQLVPQRDLDETAEVAPLPGFLAQTTGPFVGRDKIVLGGWVADNISRGEPSGAIRAFNALTGELDWAWDLGNPEITKLPPEGESYTKGTPNVWTGIAIDEELGMVYLPMGNATPDYYGGARRDFDDEYSSAVVALNLEDGREAWHFRTVHHDIWDYDLPAQPALADIPDGKGGTDKALIQVTKRGQIFVLDRRTGEPLKKVVEKPVPVSDGKIEGEYYSETQPYSVEMPTIAADHLTEASMWGATPIDQMLCRIMFKSYRYEGEFTTQSTDKTLMNPGNGGGFNWASVSYDQTRNRMLVVDMRMPTVNWLIPREEYGQTDELVMNSHGRSPQFGLPYGHDLRNFMSPLGVPCITPPWGMVSAIDLATGEIAWQQPAGTSEDTPLGTLGKSPLKAQIGMPGMAGLVTTKSGLSFHSGTQDYYLRAYDTETGDILWKGRLPSGSQAAPMTYIGKDGRQYVVLTAGGARYNPFDQADWIIAYALPKT</sequence>
<keyword evidence="4" id="KW-0472">Membrane</keyword>
<organism evidence="6 7">
    <name type="scientific">Alloyangia pacifica</name>
    <dbReference type="NCBI Taxonomy" id="311180"/>
    <lineage>
        <taxon>Bacteria</taxon>
        <taxon>Pseudomonadati</taxon>
        <taxon>Pseudomonadota</taxon>
        <taxon>Alphaproteobacteria</taxon>
        <taxon>Rhodobacterales</taxon>
        <taxon>Roseobacteraceae</taxon>
        <taxon>Alloyangia</taxon>
    </lineage>
</organism>
<dbReference type="EMBL" id="FOZW01000002">
    <property type="protein sequence ID" value="SFS55527.1"/>
    <property type="molecule type" value="Genomic_DNA"/>
</dbReference>
<dbReference type="GO" id="GO:0016020">
    <property type="term" value="C:membrane"/>
    <property type="evidence" value="ECO:0007669"/>
    <property type="project" value="InterPro"/>
</dbReference>
<dbReference type="GO" id="GO:0048038">
    <property type="term" value="F:quinone binding"/>
    <property type="evidence" value="ECO:0007669"/>
    <property type="project" value="InterPro"/>
</dbReference>
<proteinExistence type="inferred from homology"/>
<accession>A0A1I6QSL6</accession>
<feature type="domain" description="Pyrrolo-quinoline quinone repeat" evidence="5">
    <location>
        <begin position="172"/>
        <end position="775"/>
    </location>
</feature>
<protein>
    <submittedName>
        <fullName evidence="6">Quinoprotein glucose dehydrogenase</fullName>
    </submittedName>
</protein>
<feature type="transmembrane region" description="Helical" evidence="4">
    <location>
        <begin position="12"/>
        <end position="36"/>
    </location>
</feature>
<evidence type="ECO:0000256" key="4">
    <source>
        <dbReference type="SAM" id="Phobius"/>
    </source>
</evidence>
<dbReference type="SMART" id="SM00564">
    <property type="entry name" value="PQQ"/>
    <property type="match status" value="5"/>
</dbReference>
<dbReference type="InterPro" id="IPR011047">
    <property type="entry name" value="Quinoprotein_ADH-like_sf"/>
</dbReference>
<dbReference type="InterPro" id="IPR018391">
    <property type="entry name" value="PQQ_b-propeller_rpt"/>
</dbReference>
<evidence type="ECO:0000313" key="7">
    <source>
        <dbReference type="Proteomes" id="UP000199392"/>
    </source>
</evidence>
<dbReference type="STRING" id="311180.SAMN04488050_102305"/>
<feature type="transmembrane region" description="Helical" evidence="4">
    <location>
        <begin position="124"/>
        <end position="145"/>
    </location>
</feature>
<comment type="similarity">
    <text evidence="2">Belongs to the bacterial PQQ dehydrogenase family.</text>
</comment>
<feature type="transmembrane region" description="Helical" evidence="4">
    <location>
        <begin position="66"/>
        <end position="82"/>
    </location>
</feature>
<evidence type="ECO:0000256" key="2">
    <source>
        <dbReference type="ARBA" id="ARBA00008156"/>
    </source>
</evidence>
<dbReference type="CDD" id="cd10280">
    <property type="entry name" value="PQQ_mGDH"/>
    <property type="match status" value="1"/>
</dbReference>
<evidence type="ECO:0000313" key="6">
    <source>
        <dbReference type="EMBL" id="SFS55527.1"/>
    </source>
</evidence>
<dbReference type="InterPro" id="IPR017511">
    <property type="entry name" value="PQQ_mDH"/>
</dbReference>
<dbReference type="InterPro" id="IPR002372">
    <property type="entry name" value="PQQ_rpt_dom"/>
</dbReference>
<dbReference type="PANTHER" id="PTHR32303">
    <property type="entry name" value="QUINOPROTEIN ALCOHOL DEHYDROGENASE (CYTOCHROME C)"/>
    <property type="match status" value="1"/>
</dbReference>
<keyword evidence="3" id="KW-0560">Oxidoreductase</keyword>
<evidence type="ECO:0000256" key="1">
    <source>
        <dbReference type="ARBA" id="ARBA00001931"/>
    </source>
</evidence>
<dbReference type="GO" id="GO:0008876">
    <property type="term" value="F:quinoprotein glucose dehydrogenase activity"/>
    <property type="evidence" value="ECO:0007669"/>
    <property type="project" value="TreeGrafter"/>
</dbReference>
<dbReference type="SUPFAM" id="SSF50998">
    <property type="entry name" value="Quinoprotein alcohol dehydrogenase-like"/>
    <property type="match status" value="1"/>
</dbReference>
<evidence type="ECO:0000256" key="3">
    <source>
        <dbReference type="ARBA" id="ARBA00023002"/>
    </source>
</evidence>